<feature type="transmembrane region" description="Helical" evidence="1">
    <location>
        <begin position="219"/>
        <end position="238"/>
    </location>
</feature>
<keyword evidence="1" id="KW-0812">Transmembrane</keyword>
<protein>
    <recommendedName>
        <fullName evidence="3">DUF1566 domain-containing protein</fullName>
    </recommendedName>
</protein>
<gene>
    <name evidence="2" type="ORF">PITCH_A1960008</name>
</gene>
<evidence type="ECO:0000256" key="1">
    <source>
        <dbReference type="SAM" id="Phobius"/>
    </source>
</evidence>
<feature type="transmembrane region" description="Helical" evidence="1">
    <location>
        <begin position="245"/>
        <end position="267"/>
    </location>
</feature>
<dbReference type="AlphaFoldDB" id="A0A445MWK2"/>
<evidence type="ECO:0008006" key="3">
    <source>
        <dbReference type="Google" id="ProtNLM"/>
    </source>
</evidence>
<sequence length="484" mass="53701">MNPLVSAIMLVWCVMVLVFGVIGNSSAALWDRGGGLIYDSDQNITWLQDANYGAGSSYDDGDSTTDGRMTWANAVAWAENLIFYDSVRGVYLENWRLPDIAPANGFSWEMTFSYDGSTDFGFNITRDSTEMAHLFHVTLGNPSQFNIQGESLLEYGLQNTSYFSNLQNYTYWSYIWAAVENGGPGAPLAFHFDTGLQDDGYRMNQCYAWAVMDGDVAPVPIPGAAWFLSSGLFCIIGLRKKFWKMSAFLFPVLFVFGIAGNVNAALIDRGGGLIYDSDQNITWLQDANYAMTSGYDADGRMTGDVAVVWAEGLEYYDSLRNITLTDWRLPKTCDGLYEFGWDGTTTAGYNITTSEMGYMYYVNLGNSGYYATDGTYPQMGWGLVNTGPFNNLTHPTPNEYWSGTVYSFSPLGSWAFVFETGTQGPGNRDQIYLYAWAVRDGDVAAVPVPSAVWLLSSGLIGLAGFRFKMQSRLNKWNSIHRGIE</sequence>
<proteinExistence type="predicted"/>
<feature type="transmembrane region" description="Helical" evidence="1">
    <location>
        <begin position="443"/>
        <end position="465"/>
    </location>
</feature>
<organism evidence="2">
    <name type="scientific">uncultured Desulfobacterium sp</name>
    <dbReference type="NCBI Taxonomy" id="201089"/>
    <lineage>
        <taxon>Bacteria</taxon>
        <taxon>Pseudomonadati</taxon>
        <taxon>Thermodesulfobacteriota</taxon>
        <taxon>Desulfobacteria</taxon>
        <taxon>Desulfobacterales</taxon>
        <taxon>Desulfobacteriaceae</taxon>
        <taxon>Desulfobacterium</taxon>
        <taxon>environmental samples</taxon>
    </lineage>
</organism>
<dbReference type="EMBL" id="OJIN01000108">
    <property type="protein sequence ID" value="SPD73779.1"/>
    <property type="molecule type" value="Genomic_DNA"/>
</dbReference>
<accession>A0A445MWK2</accession>
<evidence type="ECO:0000313" key="2">
    <source>
        <dbReference type="EMBL" id="SPD73779.1"/>
    </source>
</evidence>
<name>A0A445MWK2_9BACT</name>
<keyword evidence="1" id="KW-1133">Transmembrane helix</keyword>
<reference evidence="2" key="1">
    <citation type="submission" date="2018-01" db="EMBL/GenBank/DDBJ databases">
        <authorList>
            <person name="Regsiter A."/>
            <person name="William W."/>
        </authorList>
    </citation>
    <scope>NUCLEOTIDE SEQUENCE</scope>
    <source>
        <strain evidence="2">TRIP AH-1</strain>
    </source>
</reference>
<keyword evidence="1" id="KW-0472">Membrane</keyword>